<dbReference type="Proteomes" id="UP000020938">
    <property type="component" value="Unassembled WGS sequence"/>
</dbReference>
<dbReference type="AlphaFoldDB" id="A0A016EBH8"/>
<name>A0A016EBH8_BACFG</name>
<gene>
    <name evidence="1" type="ORF">M123_1203</name>
</gene>
<dbReference type="GO" id="GO:0015774">
    <property type="term" value="P:polysaccharide transport"/>
    <property type="evidence" value="ECO:0007669"/>
    <property type="project" value="InterPro"/>
</dbReference>
<organism evidence="1 2">
    <name type="scientific">Bacteroides fragilis str. 3976T8</name>
    <dbReference type="NCBI Taxonomy" id="1339314"/>
    <lineage>
        <taxon>Bacteria</taxon>
        <taxon>Pseudomonadati</taxon>
        <taxon>Bacteroidota</taxon>
        <taxon>Bacteroidia</taxon>
        <taxon>Bacteroidales</taxon>
        <taxon>Bacteroidaceae</taxon>
        <taxon>Bacteroides</taxon>
    </lineage>
</organism>
<dbReference type="PATRIC" id="fig|1339314.3.peg.1426"/>
<sequence>MKVVFYSTSSILNPHFGILLDEANRFADQGDSVVFVTCSRYNDVCLKNPSGNRGLCYICNQTNYIGLRNLRASVIQKKLSSYYTKKQSVKFDRYKSLDDIKKIDYKGGLIGYAAISSYVTVTRNINPKIDDIFYAYFNSILEQEVSLIDTFQKLIDFEKPDLVCLFNGRFFENRPLYDLCIGNNITVRTYEFDGGREEKFIKLYFENALPHNLIINTNYAFECWNNSKDCDRIKKEKAKSFFEKRRNGIIAGDKVYIENQIKGKLPIDWDDTKRNIAIFNSSEDEFIAVDRDFDNLSLYKSQIDGIRGILEHYKENQTVHFYLRVHPNLKNVHYQYHLLLYDLSLKYPNITVIGADSDISTYDIMDNAEKVIVFGSTMGLESSYWGKPVILLSGSFYYYMNVCYIPKSKNELWTLIDDENLKPFADKQNTLVMGYYFLDRSFRPNIIHQTKLDYNPSYIKIFKWKIKLYPYLRVCNSKFIFKLIFNISIYLCSYISSCKYVIPKSENES</sequence>
<dbReference type="GO" id="GO:0000271">
    <property type="term" value="P:polysaccharide biosynthetic process"/>
    <property type="evidence" value="ECO:0007669"/>
    <property type="project" value="InterPro"/>
</dbReference>
<dbReference type="InterPro" id="IPR007833">
    <property type="entry name" value="Capsule_polysaccharide_synth"/>
</dbReference>
<dbReference type="EMBL" id="JGDS01000041">
    <property type="protein sequence ID" value="EXZ74446.1"/>
    <property type="molecule type" value="Genomic_DNA"/>
</dbReference>
<dbReference type="RefSeq" id="WP_032556424.1">
    <property type="nucleotide sequence ID" value="NZ_JGDS01000041.1"/>
</dbReference>
<protein>
    <submittedName>
        <fullName evidence="1">Capsule polysaccharide biosynthesis family protein</fullName>
    </submittedName>
</protein>
<evidence type="ECO:0000313" key="1">
    <source>
        <dbReference type="EMBL" id="EXZ74446.1"/>
    </source>
</evidence>
<reference evidence="1 2" key="1">
    <citation type="submission" date="2014-02" db="EMBL/GenBank/DDBJ databases">
        <authorList>
            <person name="Sears C."/>
            <person name="Carroll K."/>
            <person name="Sack B.R."/>
            <person name="Qadri F."/>
            <person name="Myers L.L."/>
            <person name="Chung G.-T."/>
            <person name="Escheverria P."/>
            <person name="Fraser C.M."/>
            <person name="Sadzewicz L."/>
            <person name="Shefchek K.A."/>
            <person name="Tallon L."/>
            <person name="Das S.P."/>
            <person name="Daugherty S."/>
            <person name="Mongodin E.F."/>
        </authorList>
    </citation>
    <scope>NUCLEOTIDE SEQUENCE [LARGE SCALE GENOMIC DNA]</scope>
    <source>
        <strain evidence="1 2">3976T8</strain>
    </source>
</reference>
<accession>A0A016EBH8</accession>
<proteinExistence type="predicted"/>
<evidence type="ECO:0000313" key="2">
    <source>
        <dbReference type="Proteomes" id="UP000020938"/>
    </source>
</evidence>
<dbReference type="Pfam" id="PF05159">
    <property type="entry name" value="Capsule_synth"/>
    <property type="match status" value="1"/>
</dbReference>
<comment type="caution">
    <text evidence="1">The sequence shown here is derived from an EMBL/GenBank/DDBJ whole genome shotgun (WGS) entry which is preliminary data.</text>
</comment>